<gene>
    <name evidence="1" type="ORF">AaE_012408</name>
</gene>
<protein>
    <submittedName>
        <fullName evidence="1">Uncharacterized protein</fullName>
    </submittedName>
</protein>
<evidence type="ECO:0000313" key="2">
    <source>
        <dbReference type="Proteomes" id="UP000469452"/>
    </source>
</evidence>
<dbReference type="VEuPathDB" id="FungiDB:H257_16517"/>
<accession>A0A6A4ZBC5</accession>
<reference evidence="1 2" key="1">
    <citation type="submission" date="2019-06" db="EMBL/GenBank/DDBJ databases">
        <title>Genomics analysis of Aphanomyces spp. identifies a new class of oomycete effector associated with host adaptation.</title>
        <authorList>
            <person name="Gaulin E."/>
        </authorList>
    </citation>
    <scope>NUCLEOTIDE SEQUENCE [LARGE SCALE GENOMIC DNA]</scope>
    <source>
        <strain evidence="1 2">E</strain>
    </source>
</reference>
<dbReference type="EMBL" id="VJMI01018420">
    <property type="protein sequence ID" value="KAF0710727.1"/>
    <property type="molecule type" value="Genomic_DNA"/>
</dbReference>
<comment type="caution">
    <text evidence="1">The sequence shown here is derived from an EMBL/GenBank/DDBJ whole genome shotgun (WGS) entry which is preliminary data.</text>
</comment>
<organism evidence="1 2">
    <name type="scientific">Aphanomyces astaci</name>
    <name type="common">Crayfish plague agent</name>
    <dbReference type="NCBI Taxonomy" id="112090"/>
    <lineage>
        <taxon>Eukaryota</taxon>
        <taxon>Sar</taxon>
        <taxon>Stramenopiles</taxon>
        <taxon>Oomycota</taxon>
        <taxon>Saprolegniomycetes</taxon>
        <taxon>Saprolegniales</taxon>
        <taxon>Verrucalvaceae</taxon>
        <taxon>Aphanomyces</taxon>
    </lineage>
</organism>
<name>A0A6A4ZBC5_APHAT</name>
<dbReference type="GO" id="GO:0006310">
    <property type="term" value="P:DNA recombination"/>
    <property type="evidence" value="ECO:0007669"/>
    <property type="project" value="InterPro"/>
</dbReference>
<dbReference type="GO" id="GO:0003677">
    <property type="term" value="F:DNA binding"/>
    <property type="evidence" value="ECO:0007669"/>
    <property type="project" value="InterPro"/>
</dbReference>
<sequence>MLVLLWHCFGRASDLSLVQRQQLAVSSGSVLTIGFVYMKTSEEQRLALYLDQNPYTSPLISIALAILTQATPSVAILSNVPQVVTAEAITIGPGTPLLSLLDPLVALTSCTEDPPQAANVAADPGVHAYVNRLLKRIAVLSGLTHELTSHSFRRGGAQHANGHSGLRAQCIFDRGAWNLSSTNKAFAYIFNTSAEDQKIAKMLSGWTPTGNVVIRDLSPLDSGSRFAVARV</sequence>
<dbReference type="AlphaFoldDB" id="A0A6A4ZBC5"/>
<evidence type="ECO:0000313" key="1">
    <source>
        <dbReference type="EMBL" id="KAF0710727.1"/>
    </source>
</evidence>
<dbReference type="Gene3D" id="1.10.443.10">
    <property type="entry name" value="Intergrase catalytic core"/>
    <property type="match status" value="1"/>
</dbReference>
<proteinExistence type="predicted"/>
<dbReference type="Proteomes" id="UP000469452">
    <property type="component" value="Unassembled WGS sequence"/>
</dbReference>
<dbReference type="InterPro" id="IPR013762">
    <property type="entry name" value="Integrase-like_cat_sf"/>
</dbReference>
<dbReference type="GO" id="GO:0015074">
    <property type="term" value="P:DNA integration"/>
    <property type="evidence" value="ECO:0007669"/>
    <property type="project" value="InterPro"/>
</dbReference>